<organism evidence="1 2">
    <name type="scientific">Plectosphaerella cucumerina</name>
    <dbReference type="NCBI Taxonomy" id="40658"/>
    <lineage>
        <taxon>Eukaryota</taxon>
        <taxon>Fungi</taxon>
        <taxon>Dikarya</taxon>
        <taxon>Ascomycota</taxon>
        <taxon>Pezizomycotina</taxon>
        <taxon>Sordariomycetes</taxon>
        <taxon>Hypocreomycetidae</taxon>
        <taxon>Glomerellales</taxon>
        <taxon>Plectosphaerellaceae</taxon>
        <taxon>Plectosphaerella</taxon>
    </lineage>
</organism>
<dbReference type="InterPro" id="IPR036770">
    <property type="entry name" value="Ankyrin_rpt-contain_sf"/>
</dbReference>
<sequence length="311" mass="34126">MPVAFEYSPMLEMLCNNGLIVSDAHLAAAATKGCSDALAILLDNDRRPMEDRLPGLREAFGLASENGWPECRELMLRRFEDLKDVDISVGLKAASDRHDPNALHTILGLGAQDDGSALQSACETANEETARQLLQAQSYSTHQLNLALEAYFNSVNDANMRRYQVRRVESAIQSRTSLYQTFKFTSTFGLTMEGKYAVLDMLSKRGARVSESLFIKAFAVVVPMDEDFAAYLLDNMGTLQDGCGLRSGDFLTLACLWGRERLVRGMLERPDSEILGDGIGISPIDAAEASGNAALVEFLLSRNASDRSLRP</sequence>
<keyword evidence="2" id="KW-1185">Reference proteome</keyword>
<dbReference type="Proteomes" id="UP000813385">
    <property type="component" value="Unassembled WGS sequence"/>
</dbReference>
<dbReference type="AlphaFoldDB" id="A0A8K0X843"/>
<evidence type="ECO:0000313" key="1">
    <source>
        <dbReference type="EMBL" id="KAH7369269.1"/>
    </source>
</evidence>
<gene>
    <name evidence="1" type="ORF">B0T11DRAFT_72102</name>
</gene>
<comment type="caution">
    <text evidence="1">The sequence shown here is derived from an EMBL/GenBank/DDBJ whole genome shotgun (WGS) entry which is preliminary data.</text>
</comment>
<name>A0A8K0X843_9PEZI</name>
<dbReference type="EMBL" id="JAGPXD010000002">
    <property type="protein sequence ID" value="KAH7369269.1"/>
    <property type="molecule type" value="Genomic_DNA"/>
</dbReference>
<proteinExistence type="predicted"/>
<evidence type="ECO:0000313" key="2">
    <source>
        <dbReference type="Proteomes" id="UP000813385"/>
    </source>
</evidence>
<protein>
    <recommendedName>
        <fullName evidence="3">Ankyrin repeat protein</fullName>
    </recommendedName>
</protein>
<evidence type="ECO:0008006" key="3">
    <source>
        <dbReference type="Google" id="ProtNLM"/>
    </source>
</evidence>
<accession>A0A8K0X843</accession>
<dbReference type="Gene3D" id="1.25.40.20">
    <property type="entry name" value="Ankyrin repeat-containing domain"/>
    <property type="match status" value="1"/>
</dbReference>
<dbReference type="OrthoDB" id="1658288at2759"/>
<reference evidence="1" key="1">
    <citation type="journal article" date="2021" name="Nat. Commun.">
        <title>Genetic determinants of endophytism in the Arabidopsis root mycobiome.</title>
        <authorList>
            <person name="Mesny F."/>
            <person name="Miyauchi S."/>
            <person name="Thiergart T."/>
            <person name="Pickel B."/>
            <person name="Atanasova L."/>
            <person name="Karlsson M."/>
            <person name="Huettel B."/>
            <person name="Barry K.W."/>
            <person name="Haridas S."/>
            <person name="Chen C."/>
            <person name="Bauer D."/>
            <person name="Andreopoulos W."/>
            <person name="Pangilinan J."/>
            <person name="LaButti K."/>
            <person name="Riley R."/>
            <person name="Lipzen A."/>
            <person name="Clum A."/>
            <person name="Drula E."/>
            <person name="Henrissat B."/>
            <person name="Kohler A."/>
            <person name="Grigoriev I.V."/>
            <person name="Martin F.M."/>
            <person name="Hacquard S."/>
        </authorList>
    </citation>
    <scope>NUCLEOTIDE SEQUENCE</scope>
    <source>
        <strain evidence="1">MPI-CAGE-AT-0016</strain>
    </source>
</reference>
<dbReference type="SUPFAM" id="SSF48403">
    <property type="entry name" value="Ankyrin repeat"/>
    <property type="match status" value="1"/>
</dbReference>